<dbReference type="Proteomes" id="UP000293036">
    <property type="component" value="Unassembled WGS sequence"/>
</dbReference>
<dbReference type="InterPro" id="IPR009736">
    <property type="entry name" value="DUF1307"/>
</dbReference>
<reference evidence="2 3" key="1">
    <citation type="submission" date="2019-02" db="EMBL/GenBank/DDBJ databases">
        <title>Arcanobacterium bovis sp. nov., isolated from the milk of a cow with mastitis.</title>
        <authorList>
            <person name="Sammra O."/>
            <person name="Foster G."/>
            <person name="Hassan A."/>
            <person name="Alssahen M."/>
            <person name="Laemmler C."/>
            <person name="Borowiak M."/>
            <person name="Malorny B."/>
            <person name="Abdulmawjood A."/>
        </authorList>
    </citation>
    <scope>NUCLEOTIDE SEQUENCE [LARGE SCALE GENOMIC DNA]</scope>
    <source>
        <strain evidence="2 3">C605018/01/1</strain>
    </source>
</reference>
<name>A0A4Q9V1U2_9ACTO</name>
<keyword evidence="3" id="KW-1185">Reference proteome</keyword>
<dbReference type="OrthoDB" id="2241086at2"/>
<organism evidence="2 3">
    <name type="scientific">Arcanobacterium bovis</name>
    <dbReference type="NCBI Taxonomy" id="2529275"/>
    <lineage>
        <taxon>Bacteria</taxon>
        <taxon>Bacillati</taxon>
        <taxon>Actinomycetota</taxon>
        <taxon>Actinomycetes</taxon>
        <taxon>Actinomycetales</taxon>
        <taxon>Actinomycetaceae</taxon>
        <taxon>Arcanobacterium</taxon>
    </lineage>
</organism>
<comment type="caution">
    <text evidence="2">The sequence shown here is derived from an EMBL/GenBank/DDBJ whole genome shotgun (WGS) entry which is preliminary data.</text>
</comment>
<gene>
    <name evidence="2" type="ORF">EZJ44_00135</name>
</gene>
<dbReference type="InterPro" id="IPR036699">
    <property type="entry name" value="YehR-like_sf"/>
</dbReference>
<dbReference type="PROSITE" id="PS51257">
    <property type="entry name" value="PROKAR_LIPOPROTEIN"/>
    <property type="match status" value="1"/>
</dbReference>
<evidence type="ECO:0000313" key="3">
    <source>
        <dbReference type="Proteomes" id="UP000293036"/>
    </source>
</evidence>
<keyword evidence="1" id="KW-0732">Signal</keyword>
<dbReference type="Pfam" id="PF06998">
    <property type="entry name" value="DUF1307"/>
    <property type="match status" value="1"/>
</dbReference>
<dbReference type="AlphaFoldDB" id="A0A4Q9V1U2"/>
<evidence type="ECO:0000313" key="2">
    <source>
        <dbReference type="EMBL" id="TBW23591.1"/>
    </source>
</evidence>
<accession>A0A4Q9V1U2</accession>
<protein>
    <submittedName>
        <fullName evidence="2">DUF1307 domain-containing protein</fullName>
    </submittedName>
</protein>
<dbReference type="RefSeq" id="WP_131278925.1">
    <property type="nucleotide sequence ID" value="NZ_JBHSLR010000009.1"/>
</dbReference>
<sequence>MKKFTRALTALFASMMLIFGLAACGSPVKESAKLSQEKDGLKITMTLNAEDDKVQDFKQDTEIDLAKFDDTQKEIVKKAVDEAKAEYAKIKGAKYDIAEKDGKMTETISIPVGDSETLKQAIDAKLIPVTDSKIDYLSLKKSVEELKKNGWKEVK</sequence>
<proteinExistence type="predicted"/>
<dbReference type="Gene3D" id="3.30.1830.10">
    <property type="entry name" value="YehR-like"/>
    <property type="match status" value="1"/>
</dbReference>
<feature type="chain" id="PRO_5020565398" evidence="1">
    <location>
        <begin position="23"/>
        <end position="155"/>
    </location>
</feature>
<dbReference type="SUPFAM" id="SSF160704">
    <property type="entry name" value="YehR-like"/>
    <property type="match status" value="1"/>
</dbReference>
<evidence type="ECO:0000256" key="1">
    <source>
        <dbReference type="SAM" id="SignalP"/>
    </source>
</evidence>
<dbReference type="EMBL" id="SJDT01000001">
    <property type="protein sequence ID" value="TBW23591.1"/>
    <property type="molecule type" value="Genomic_DNA"/>
</dbReference>
<feature type="signal peptide" evidence="1">
    <location>
        <begin position="1"/>
        <end position="22"/>
    </location>
</feature>